<name>A0A4V5PRB0_9BACT</name>
<dbReference type="InterPro" id="IPR006650">
    <property type="entry name" value="A/AMP_deam_AS"/>
</dbReference>
<dbReference type="InterPro" id="IPR032466">
    <property type="entry name" value="Metal_Hydrolase"/>
</dbReference>
<dbReference type="GO" id="GO:0009168">
    <property type="term" value="P:purine ribonucleoside monophosphate biosynthetic process"/>
    <property type="evidence" value="ECO:0007669"/>
    <property type="project" value="InterPro"/>
</dbReference>
<dbReference type="GO" id="GO:0005829">
    <property type="term" value="C:cytosol"/>
    <property type="evidence" value="ECO:0007669"/>
    <property type="project" value="TreeGrafter"/>
</dbReference>
<gene>
    <name evidence="6" type="ORF">E8A74_31755</name>
</gene>
<dbReference type="AlphaFoldDB" id="A0A4V5PRB0"/>
<comment type="cofactor">
    <cofactor evidence="1">
        <name>Zn(2+)</name>
        <dbReference type="ChEBI" id="CHEBI:29105"/>
    </cofactor>
</comment>
<protein>
    <submittedName>
        <fullName evidence="6">Uncharacterized protein</fullName>
    </submittedName>
</protein>
<dbReference type="GO" id="GO:0006154">
    <property type="term" value="P:adenosine catabolic process"/>
    <property type="evidence" value="ECO:0007669"/>
    <property type="project" value="TreeGrafter"/>
</dbReference>
<keyword evidence="5" id="KW-0862">Zinc</keyword>
<evidence type="ECO:0000256" key="2">
    <source>
        <dbReference type="ARBA" id="ARBA00006676"/>
    </source>
</evidence>
<proteinExistence type="inferred from homology"/>
<comment type="caution">
    <text evidence="6">The sequence shown here is derived from an EMBL/GenBank/DDBJ whole genome shotgun (WGS) entry which is preliminary data.</text>
</comment>
<dbReference type="EMBL" id="SSMQ01000041">
    <property type="protein sequence ID" value="TKD01177.1"/>
    <property type="molecule type" value="Genomic_DNA"/>
</dbReference>
<evidence type="ECO:0000313" key="7">
    <source>
        <dbReference type="Proteomes" id="UP000309215"/>
    </source>
</evidence>
<evidence type="ECO:0000256" key="4">
    <source>
        <dbReference type="ARBA" id="ARBA00022801"/>
    </source>
</evidence>
<accession>A0A4V5PRB0</accession>
<dbReference type="OrthoDB" id="105475at2"/>
<dbReference type="GO" id="GO:0004000">
    <property type="term" value="F:adenosine deaminase activity"/>
    <property type="evidence" value="ECO:0007669"/>
    <property type="project" value="TreeGrafter"/>
</dbReference>
<dbReference type="PANTHER" id="PTHR11409:SF43">
    <property type="entry name" value="ADENOSINE DEAMINASE"/>
    <property type="match status" value="1"/>
</dbReference>
<dbReference type="Proteomes" id="UP000309215">
    <property type="component" value="Unassembled WGS sequence"/>
</dbReference>
<evidence type="ECO:0000256" key="1">
    <source>
        <dbReference type="ARBA" id="ARBA00001947"/>
    </source>
</evidence>
<reference evidence="6 7" key="1">
    <citation type="submission" date="2019-04" db="EMBL/GenBank/DDBJ databases">
        <authorList>
            <person name="Li Y."/>
            <person name="Wang J."/>
        </authorList>
    </citation>
    <scope>NUCLEOTIDE SEQUENCE [LARGE SCALE GENOMIC DNA]</scope>
    <source>
        <strain evidence="6 7">DSM 14668</strain>
    </source>
</reference>
<keyword evidence="3" id="KW-0479">Metal-binding</keyword>
<dbReference type="InterPro" id="IPR006330">
    <property type="entry name" value="Ado/ade_deaminase"/>
</dbReference>
<dbReference type="GO" id="GO:0046103">
    <property type="term" value="P:inosine biosynthetic process"/>
    <property type="evidence" value="ECO:0007669"/>
    <property type="project" value="TreeGrafter"/>
</dbReference>
<sequence>MPGPVDVAYLRAACEAFPLASEASHRQLLLSLGKNDEHLLDAPTQKLADALKDWIRPRSRGHSLESLRQIRDLAWFDETPGPVDMADYLLRLAKRSLTQRGGHIALRTSPTIEEPLAHFRWLSLLLPPDLLVAACSVDMRTDPAVDYADLLTPHLASRLEKDVAETHLHVGAASSFQLLWIGLMSRLPYHPLDTEKLGRGGTPPFGSPHSFHRMLQAAAMTRLFLAGFLWRRDRIGRVSSFQSFIDDPEGPLRRCIAPLAAWPAGEDDFVRVCVLALRMVVFGGDAPPAALLASAHRRLLGPKAPRSAKTMADVLEADPLTEWLGGSHDVATTETRLSRRGLAYLLHEGRKDRPFARAFWQYQRIRALTFRHLSVEPGTAGLGWFQQHYERISPLRSCIDGAGFDVAVHSARRGVGLAAIEMRTSPERSWAKVRDLVREACVPSVDDKARPEVGLVLHFLKKDSRKHAGKKRLNADPRQRGHGCRFGAFSFGCMEEAAAIAVALTHQPELLLVLRGIDVASDELSVPTWAFVLPFERVRRAAHRAGARLARTHPHWKVKPLGATYHAGEDFRRLAEGLRRMHELLEFGLLEAGDRIGHGLAAGVDPERWAREHPVTVQPVEERLLDLLWELDWYKSGELPADAGRVEQVRAEALDLTKRMFGACQDLDHLGLARRSLHESAVLRRLGYPFVHGRVPEDDIEKLVHRYLTDAPMFARGQDLVEVRMSDGELRMLRLVGHRLRVEIARREMTIEANPTSNLLINDMGSVDSHPAFRFQPIPGGSRHDEQPVQLSINTDDPISFATSLGDEYAYLYGALLSGKVGAHHALQWLAARRDDGFRSRFTLPASSDLKAVHELSPSRR</sequence>
<keyword evidence="4" id="KW-0378">Hydrolase</keyword>
<dbReference type="PROSITE" id="PS00485">
    <property type="entry name" value="A_DEAMINASE"/>
    <property type="match status" value="1"/>
</dbReference>
<evidence type="ECO:0000256" key="3">
    <source>
        <dbReference type="ARBA" id="ARBA00022723"/>
    </source>
</evidence>
<dbReference type="PANTHER" id="PTHR11409">
    <property type="entry name" value="ADENOSINE DEAMINASE"/>
    <property type="match status" value="1"/>
</dbReference>
<evidence type="ECO:0000313" key="6">
    <source>
        <dbReference type="EMBL" id="TKD01177.1"/>
    </source>
</evidence>
<organism evidence="6 7">
    <name type="scientific">Polyangium fumosum</name>
    <dbReference type="NCBI Taxonomy" id="889272"/>
    <lineage>
        <taxon>Bacteria</taxon>
        <taxon>Pseudomonadati</taxon>
        <taxon>Myxococcota</taxon>
        <taxon>Polyangia</taxon>
        <taxon>Polyangiales</taxon>
        <taxon>Polyangiaceae</taxon>
        <taxon>Polyangium</taxon>
    </lineage>
</organism>
<dbReference type="GO" id="GO:0043103">
    <property type="term" value="P:hypoxanthine salvage"/>
    <property type="evidence" value="ECO:0007669"/>
    <property type="project" value="TreeGrafter"/>
</dbReference>
<dbReference type="Gene3D" id="3.20.20.140">
    <property type="entry name" value="Metal-dependent hydrolases"/>
    <property type="match status" value="2"/>
</dbReference>
<dbReference type="SUPFAM" id="SSF51556">
    <property type="entry name" value="Metallo-dependent hydrolases"/>
    <property type="match status" value="1"/>
</dbReference>
<keyword evidence="7" id="KW-1185">Reference proteome</keyword>
<dbReference type="GO" id="GO:0046872">
    <property type="term" value="F:metal ion binding"/>
    <property type="evidence" value="ECO:0007669"/>
    <property type="project" value="UniProtKB-KW"/>
</dbReference>
<comment type="similarity">
    <text evidence="2">Belongs to the metallo-dependent hydrolases superfamily. Adenosine and AMP deaminases family.</text>
</comment>
<evidence type="ECO:0000256" key="5">
    <source>
        <dbReference type="ARBA" id="ARBA00022833"/>
    </source>
</evidence>